<name>A0ABQ5EH78_9ASTR</name>
<evidence type="ECO:0000313" key="1">
    <source>
        <dbReference type="EMBL" id="GJT50241.1"/>
    </source>
</evidence>
<evidence type="ECO:0000313" key="2">
    <source>
        <dbReference type="Proteomes" id="UP001151760"/>
    </source>
</evidence>
<dbReference type="Proteomes" id="UP001151760">
    <property type="component" value="Unassembled WGS sequence"/>
</dbReference>
<keyword evidence="2" id="KW-1185">Reference proteome</keyword>
<gene>
    <name evidence="1" type="ORF">Tco_0976398</name>
</gene>
<reference evidence="1" key="2">
    <citation type="submission" date="2022-01" db="EMBL/GenBank/DDBJ databases">
        <authorList>
            <person name="Yamashiro T."/>
            <person name="Shiraishi A."/>
            <person name="Satake H."/>
            <person name="Nakayama K."/>
        </authorList>
    </citation>
    <scope>NUCLEOTIDE SEQUENCE</scope>
</reference>
<accession>A0ABQ5EH78</accession>
<comment type="caution">
    <text evidence="1">The sequence shown here is derived from an EMBL/GenBank/DDBJ whole genome shotgun (WGS) entry which is preliminary data.</text>
</comment>
<evidence type="ECO:0008006" key="3">
    <source>
        <dbReference type="Google" id="ProtNLM"/>
    </source>
</evidence>
<sequence>MVKMMPYEAFACRCGAGDVVLRESYKPNTHSKLYYACPHDQSLAKTLSDVNFFYGKRNESVYWLVLLELQRLQFILQDPHRLQFILQDLQHLHAILQELQHLKPILRELQEMHSAQTASTCLIR</sequence>
<reference evidence="1" key="1">
    <citation type="journal article" date="2022" name="Int. J. Mol. Sci.">
        <title>Draft Genome of Tanacetum Coccineum: Genomic Comparison of Closely Related Tanacetum-Family Plants.</title>
        <authorList>
            <person name="Yamashiro T."/>
            <person name="Shiraishi A."/>
            <person name="Nakayama K."/>
            <person name="Satake H."/>
        </authorList>
    </citation>
    <scope>NUCLEOTIDE SEQUENCE</scope>
</reference>
<proteinExistence type="predicted"/>
<organism evidence="1 2">
    <name type="scientific">Tanacetum coccineum</name>
    <dbReference type="NCBI Taxonomy" id="301880"/>
    <lineage>
        <taxon>Eukaryota</taxon>
        <taxon>Viridiplantae</taxon>
        <taxon>Streptophyta</taxon>
        <taxon>Embryophyta</taxon>
        <taxon>Tracheophyta</taxon>
        <taxon>Spermatophyta</taxon>
        <taxon>Magnoliopsida</taxon>
        <taxon>eudicotyledons</taxon>
        <taxon>Gunneridae</taxon>
        <taxon>Pentapetalae</taxon>
        <taxon>asterids</taxon>
        <taxon>campanulids</taxon>
        <taxon>Asterales</taxon>
        <taxon>Asteraceae</taxon>
        <taxon>Asteroideae</taxon>
        <taxon>Anthemideae</taxon>
        <taxon>Anthemidinae</taxon>
        <taxon>Tanacetum</taxon>
    </lineage>
</organism>
<protein>
    <recommendedName>
        <fullName evidence="3">Zinc finger GRF-type domain-containing protein</fullName>
    </recommendedName>
</protein>
<dbReference type="EMBL" id="BQNB010016304">
    <property type="protein sequence ID" value="GJT50241.1"/>
    <property type="molecule type" value="Genomic_DNA"/>
</dbReference>